<evidence type="ECO:0000313" key="1">
    <source>
        <dbReference type="EMBL" id="KAK3222532.1"/>
    </source>
</evidence>
<comment type="caution">
    <text evidence="1">The sequence shown here is derived from an EMBL/GenBank/DDBJ whole genome shotgun (WGS) entry which is preliminary data.</text>
</comment>
<accession>A0AAE0EC78</accession>
<keyword evidence="2" id="KW-1185">Reference proteome</keyword>
<protein>
    <submittedName>
        <fullName evidence="1">Uncharacterized protein</fullName>
    </submittedName>
</protein>
<dbReference type="EMBL" id="JANJYJ010000003">
    <property type="protein sequence ID" value="KAK3222532.1"/>
    <property type="molecule type" value="Genomic_DNA"/>
</dbReference>
<dbReference type="AlphaFoldDB" id="A0AAE0EC78"/>
<sequence>MSWSPGGNFFGAFIYLRKSSYSFGKHVKIGFQQGQPLAPMGGENCMDSGSFLDFVLVCRESVRIEVFELLCVIWWRVWQRRNQVLHGKYTFPIYDIYDWAISLMKDFRDSNFIEGSSSMRMIQAVPRWIPPLQGSFKINTDAAVCVRDKVSGIGVVIRDSN</sequence>
<proteinExistence type="predicted"/>
<gene>
    <name evidence="1" type="ORF">Dsin_009557</name>
</gene>
<dbReference type="Proteomes" id="UP001281410">
    <property type="component" value="Unassembled WGS sequence"/>
</dbReference>
<reference evidence="1" key="1">
    <citation type="journal article" date="2023" name="Plant J.">
        <title>Genome sequences and population genomics provide insights into the demographic history, inbreeding, and mutation load of two 'living fossil' tree species of Dipteronia.</title>
        <authorList>
            <person name="Feng Y."/>
            <person name="Comes H.P."/>
            <person name="Chen J."/>
            <person name="Zhu S."/>
            <person name="Lu R."/>
            <person name="Zhang X."/>
            <person name="Li P."/>
            <person name="Qiu J."/>
            <person name="Olsen K.M."/>
            <person name="Qiu Y."/>
        </authorList>
    </citation>
    <scope>NUCLEOTIDE SEQUENCE</scope>
    <source>
        <strain evidence="1">NBL</strain>
    </source>
</reference>
<name>A0AAE0EC78_9ROSI</name>
<organism evidence="1 2">
    <name type="scientific">Dipteronia sinensis</name>
    <dbReference type="NCBI Taxonomy" id="43782"/>
    <lineage>
        <taxon>Eukaryota</taxon>
        <taxon>Viridiplantae</taxon>
        <taxon>Streptophyta</taxon>
        <taxon>Embryophyta</taxon>
        <taxon>Tracheophyta</taxon>
        <taxon>Spermatophyta</taxon>
        <taxon>Magnoliopsida</taxon>
        <taxon>eudicotyledons</taxon>
        <taxon>Gunneridae</taxon>
        <taxon>Pentapetalae</taxon>
        <taxon>rosids</taxon>
        <taxon>malvids</taxon>
        <taxon>Sapindales</taxon>
        <taxon>Sapindaceae</taxon>
        <taxon>Hippocastanoideae</taxon>
        <taxon>Acereae</taxon>
        <taxon>Dipteronia</taxon>
    </lineage>
</organism>
<evidence type="ECO:0000313" key="2">
    <source>
        <dbReference type="Proteomes" id="UP001281410"/>
    </source>
</evidence>